<dbReference type="InterPro" id="IPR015860">
    <property type="entry name" value="ABC_transpr_TagH-like"/>
</dbReference>
<evidence type="ECO:0000313" key="8">
    <source>
        <dbReference type="Proteomes" id="UP000011134"/>
    </source>
</evidence>
<evidence type="ECO:0000313" key="7">
    <source>
        <dbReference type="EMBL" id="ELR65070.1"/>
    </source>
</evidence>
<evidence type="ECO:0000256" key="5">
    <source>
        <dbReference type="SAM" id="MobiDB-lite"/>
    </source>
</evidence>
<dbReference type="InterPro" id="IPR003439">
    <property type="entry name" value="ABC_transporter-like_ATP-bd"/>
</dbReference>
<protein>
    <submittedName>
        <fullName evidence="7">Teichoic acid export ATP-binding protein TagH</fullName>
    </submittedName>
</protein>
<feature type="region of interest" description="Disordered" evidence="5">
    <location>
        <begin position="277"/>
        <end position="297"/>
    </location>
</feature>
<dbReference type="InterPro" id="IPR029439">
    <property type="entry name" value="Wzt_C"/>
</dbReference>
<keyword evidence="2" id="KW-0813">Transport</keyword>
<dbReference type="InterPro" id="IPR050683">
    <property type="entry name" value="Bact_Polysacc_Export_ATP-bd"/>
</dbReference>
<dbReference type="PANTHER" id="PTHR46743:SF2">
    <property type="entry name" value="TEICHOIC ACIDS EXPORT ATP-BINDING PROTEIN TAGH"/>
    <property type="match status" value="1"/>
</dbReference>
<dbReference type="OrthoDB" id="9778870at2"/>
<name>L8J860_9GAMM</name>
<dbReference type="GO" id="GO:0016887">
    <property type="term" value="F:ATP hydrolysis activity"/>
    <property type="evidence" value="ECO:0007669"/>
    <property type="project" value="InterPro"/>
</dbReference>
<dbReference type="GO" id="GO:0005524">
    <property type="term" value="F:ATP binding"/>
    <property type="evidence" value="ECO:0007669"/>
    <property type="project" value="UniProtKB-KW"/>
</dbReference>
<organism evidence="7 8">
    <name type="scientific">Photobacterium marinum</name>
    <dbReference type="NCBI Taxonomy" id="1056511"/>
    <lineage>
        <taxon>Bacteria</taxon>
        <taxon>Pseudomonadati</taxon>
        <taxon>Pseudomonadota</taxon>
        <taxon>Gammaproteobacteria</taxon>
        <taxon>Vibrionales</taxon>
        <taxon>Vibrionaceae</taxon>
        <taxon>Photobacterium</taxon>
    </lineage>
</organism>
<keyword evidence="3" id="KW-0547">Nucleotide-binding</keyword>
<evidence type="ECO:0000256" key="2">
    <source>
        <dbReference type="ARBA" id="ARBA00022448"/>
    </source>
</evidence>
<dbReference type="InterPro" id="IPR027417">
    <property type="entry name" value="P-loop_NTPase"/>
</dbReference>
<dbReference type="EMBL" id="AMZO01000020">
    <property type="protein sequence ID" value="ELR65070.1"/>
    <property type="molecule type" value="Genomic_DNA"/>
</dbReference>
<dbReference type="GO" id="GO:0016020">
    <property type="term" value="C:membrane"/>
    <property type="evidence" value="ECO:0007669"/>
    <property type="project" value="InterPro"/>
</dbReference>
<comment type="caution">
    <text evidence="7">The sequence shown here is derived from an EMBL/GenBank/DDBJ whole genome shotgun (WGS) entry which is preliminary data.</text>
</comment>
<evidence type="ECO:0000256" key="3">
    <source>
        <dbReference type="ARBA" id="ARBA00022741"/>
    </source>
</evidence>
<reference evidence="7 8" key="1">
    <citation type="submission" date="2012-12" db="EMBL/GenBank/DDBJ databases">
        <title>Genome Assembly of Photobacterium sp. AK15.</title>
        <authorList>
            <person name="Khatri I."/>
            <person name="Vaidya B."/>
            <person name="Srinivas T.N.R."/>
            <person name="Subramanian S."/>
            <person name="Pinnaka A."/>
        </authorList>
    </citation>
    <scope>NUCLEOTIDE SEQUENCE [LARGE SCALE GENOMIC DNA]</scope>
    <source>
        <strain evidence="7 8">AK15</strain>
    </source>
</reference>
<dbReference type="Gene3D" id="2.70.50.60">
    <property type="entry name" value="abc- transporter (atp binding component) like domain"/>
    <property type="match status" value="1"/>
</dbReference>
<dbReference type="PATRIC" id="fig|1056511.3.peg.2718"/>
<dbReference type="InterPro" id="IPR017871">
    <property type="entry name" value="ABC_transporter-like_CS"/>
</dbReference>
<dbReference type="Proteomes" id="UP000011134">
    <property type="component" value="Unassembled WGS sequence"/>
</dbReference>
<dbReference type="PROSITE" id="PS00211">
    <property type="entry name" value="ABC_TRANSPORTER_1"/>
    <property type="match status" value="1"/>
</dbReference>
<dbReference type="CDD" id="cd10147">
    <property type="entry name" value="Wzt_C-like"/>
    <property type="match status" value="1"/>
</dbReference>
<comment type="similarity">
    <text evidence="1">Belongs to the ABC transporter superfamily.</text>
</comment>
<gene>
    <name evidence="7" type="ORF">C942_01641</name>
</gene>
<dbReference type="RefSeq" id="WP_007466451.1">
    <property type="nucleotide sequence ID" value="NZ_AMZO01000020.1"/>
</dbReference>
<accession>L8J860</accession>
<dbReference type="GO" id="GO:0140359">
    <property type="term" value="F:ABC-type transporter activity"/>
    <property type="evidence" value="ECO:0007669"/>
    <property type="project" value="InterPro"/>
</dbReference>
<keyword evidence="4 7" id="KW-0067">ATP-binding</keyword>
<dbReference type="Pfam" id="PF00005">
    <property type="entry name" value="ABC_tran"/>
    <property type="match status" value="1"/>
</dbReference>
<sequence length="466" mass="51845">MSSKIAIEVKNVIKKFQVYDRPQNRLKQAIYPRFCTLLGLESRAYYQDFPALNNVSFTIKKGETVGIVGRNGSGKSTILQIICGTLSQTSGTVTTNGRIAALLELGSGFNPEFTGRENVYMNAAILGLSRQEIDGRFSDIEAFADIGDFIDQPVKTYSSGMMVRLAFAVSINVEPEILIVDEALAVGDELFQRKCYSRIEEIKKNGATILFVTHSASTIIELCDRAILMDSGECLGAATPKRIISCYQKLLYAADEKKQYVRSSIVESIKSEKNDSDLKLSTDVEHQEQETGGKVKGKNEKLKEDYCKEYFDPNLKPTSTIAYESNGAKITNPRITTIEGKEVNNLVRGRRYNFQYNVTFDSSIENVRFGMLIKTLSGVELGGAASSTPNNCIEHIDICETKEIKFSFDCQLNPGVYFLNAGVMGHVDRAETYLHRLIDIAMFRVIPEVEILSTGIIDFQCTSEVN</sequence>
<evidence type="ECO:0000256" key="1">
    <source>
        <dbReference type="ARBA" id="ARBA00005417"/>
    </source>
</evidence>
<dbReference type="AlphaFoldDB" id="L8J860"/>
<dbReference type="SUPFAM" id="SSF52540">
    <property type="entry name" value="P-loop containing nucleoside triphosphate hydrolases"/>
    <property type="match status" value="1"/>
</dbReference>
<proteinExistence type="inferred from homology"/>
<dbReference type="Pfam" id="PF14524">
    <property type="entry name" value="Wzt_C"/>
    <property type="match status" value="1"/>
</dbReference>
<evidence type="ECO:0000259" key="6">
    <source>
        <dbReference type="PROSITE" id="PS50893"/>
    </source>
</evidence>
<dbReference type="InterPro" id="IPR003593">
    <property type="entry name" value="AAA+_ATPase"/>
</dbReference>
<dbReference type="PANTHER" id="PTHR46743">
    <property type="entry name" value="TEICHOIC ACIDS EXPORT ATP-BINDING PROTEIN TAGH"/>
    <property type="match status" value="1"/>
</dbReference>
<feature type="domain" description="ABC transporter" evidence="6">
    <location>
        <begin position="7"/>
        <end position="256"/>
    </location>
</feature>
<dbReference type="SMART" id="SM00382">
    <property type="entry name" value="AAA"/>
    <property type="match status" value="1"/>
</dbReference>
<dbReference type="Gene3D" id="3.40.50.300">
    <property type="entry name" value="P-loop containing nucleotide triphosphate hydrolases"/>
    <property type="match status" value="1"/>
</dbReference>
<dbReference type="PROSITE" id="PS50893">
    <property type="entry name" value="ABC_TRANSPORTER_2"/>
    <property type="match status" value="1"/>
</dbReference>
<evidence type="ECO:0000256" key="4">
    <source>
        <dbReference type="ARBA" id="ARBA00022840"/>
    </source>
</evidence>
<dbReference type="CDD" id="cd03220">
    <property type="entry name" value="ABC_KpsT_Wzt"/>
    <property type="match status" value="1"/>
</dbReference>
<keyword evidence="8" id="KW-1185">Reference proteome</keyword>